<dbReference type="Pfam" id="PF12796">
    <property type="entry name" value="Ank_2"/>
    <property type="match status" value="1"/>
</dbReference>
<dbReference type="Gene3D" id="1.25.40.20">
    <property type="entry name" value="Ankyrin repeat-containing domain"/>
    <property type="match status" value="1"/>
</dbReference>
<dbReference type="SMART" id="SM00248">
    <property type="entry name" value="ANK"/>
    <property type="match status" value="2"/>
</dbReference>
<evidence type="ECO:0000313" key="2">
    <source>
        <dbReference type="EMBL" id="RLV57741.1"/>
    </source>
</evidence>
<dbReference type="Proteomes" id="UP000281474">
    <property type="component" value="Unassembled WGS sequence"/>
</dbReference>
<evidence type="ECO:0000256" key="1">
    <source>
        <dbReference type="PROSITE-ProRule" id="PRU00023"/>
    </source>
</evidence>
<dbReference type="SUPFAM" id="SSF48403">
    <property type="entry name" value="Ankyrin repeat"/>
    <property type="match status" value="1"/>
</dbReference>
<comment type="caution">
    <text evidence="2">The sequence shown here is derived from an EMBL/GenBank/DDBJ whole genome shotgun (WGS) entry which is preliminary data.</text>
</comment>
<protein>
    <submittedName>
        <fullName evidence="2">Uncharacterized protein</fullName>
    </submittedName>
</protein>
<organism evidence="2 3">
    <name type="scientific">Parashewanella curva</name>
    <dbReference type="NCBI Taxonomy" id="2338552"/>
    <lineage>
        <taxon>Bacteria</taxon>
        <taxon>Pseudomonadati</taxon>
        <taxon>Pseudomonadota</taxon>
        <taxon>Gammaproteobacteria</taxon>
        <taxon>Alteromonadales</taxon>
        <taxon>Shewanellaceae</taxon>
        <taxon>Parashewanella</taxon>
    </lineage>
</organism>
<name>A0A3L8PQS7_9GAMM</name>
<evidence type="ECO:0000313" key="3">
    <source>
        <dbReference type="Proteomes" id="UP000281474"/>
    </source>
</evidence>
<dbReference type="AlphaFoldDB" id="A0A3L8PQS7"/>
<keyword evidence="3" id="KW-1185">Reference proteome</keyword>
<dbReference type="InterPro" id="IPR036770">
    <property type="entry name" value="Ankyrin_rpt-contain_sf"/>
</dbReference>
<sequence>MVTKFQAKASIAEKTLETFQTDLTKTQPAAEPTDTLSRFVLAPHYAEFDLTDKATLDCIKEAFDTEGSTTICLEFIKKYSASTIANLKVDFSIQLYGKRYDYPKATIFWIACRTGNLEVVKALFEGNPEIDWGVECTQINIKNRTPLYIACSKGNISVIHFLLDNGASIQNRPSNEVYFSNVFMQSCLCPSAAKFGSSALAVLDIRNLNQTQWGVIRKLAEQGETNAKDILAKFEQK</sequence>
<dbReference type="EMBL" id="QZEI01000155">
    <property type="protein sequence ID" value="RLV57741.1"/>
    <property type="molecule type" value="Genomic_DNA"/>
</dbReference>
<keyword evidence="1" id="KW-0040">ANK repeat</keyword>
<feature type="repeat" description="ANK" evidence="1">
    <location>
        <begin position="142"/>
        <end position="174"/>
    </location>
</feature>
<dbReference type="InterPro" id="IPR002110">
    <property type="entry name" value="Ankyrin_rpt"/>
</dbReference>
<accession>A0A3L8PQS7</accession>
<dbReference type="OrthoDB" id="5657095at2"/>
<dbReference type="PROSITE" id="PS50297">
    <property type="entry name" value="ANK_REP_REGION"/>
    <property type="match status" value="1"/>
</dbReference>
<gene>
    <name evidence="2" type="ORF">D5018_20950</name>
</gene>
<proteinExistence type="predicted"/>
<dbReference type="PROSITE" id="PS50088">
    <property type="entry name" value="ANK_REPEAT"/>
    <property type="match status" value="1"/>
</dbReference>
<dbReference type="PANTHER" id="PTHR44207">
    <property type="entry name" value="SURFACE ANTIGEN BSPA-LIKE-RELATED"/>
    <property type="match status" value="1"/>
</dbReference>
<reference evidence="2 3" key="1">
    <citation type="submission" date="2018-09" db="EMBL/GenBank/DDBJ databases">
        <title>Phylogeny of the Shewanellaceae, and recommendation for two new genera, Pseudoshewanella and Parashewanella.</title>
        <authorList>
            <person name="Wang G."/>
        </authorList>
    </citation>
    <scope>NUCLEOTIDE SEQUENCE [LARGE SCALE GENOMIC DNA]</scope>
    <source>
        <strain evidence="2 3">C51</strain>
    </source>
</reference>